<comment type="catalytic activity">
    <reaction evidence="1 14 15 16">
        <text>Endonucleolytic cleavage to 5'-phosphomonoester.</text>
        <dbReference type="EC" id="3.1.26.4"/>
    </reaction>
</comment>
<keyword evidence="12 14" id="KW-0378">Hydrolase</keyword>
<dbReference type="EC" id="3.1.26.4" evidence="6 14"/>
<comment type="cofactor">
    <cofactor evidence="14 15">
        <name>Mn(2+)</name>
        <dbReference type="ChEBI" id="CHEBI:29035"/>
    </cofactor>
    <cofactor evidence="14 15">
        <name>Mg(2+)</name>
        <dbReference type="ChEBI" id="CHEBI:18420"/>
    </cofactor>
    <text evidence="14 15">Manganese or magnesium. Binds 1 divalent metal ion per monomer in the absence of substrate. May bind a second metal ion after substrate binding.</text>
</comment>
<dbReference type="PROSITE" id="PS51975">
    <property type="entry name" value="RNASE_H_2"/>
    <property type="match status" value="1"/>
</dbReference>
<dbReference type="InterPro" id="IPR012337">
    <property type="entry name" value="RNaseH-like_sf"/>
</dbReference>
<keyword evidence="13 14" id="KW-0464">Manganese</keyword>
<dbReference type="SUPFAM" id="SSF53098">
    <property type="entry name" value="Ribonuclease H-like"/>
    <property type="match status" value="1"/>
</dbReference>
<evidence type="ECO:0000256" key="1">
    <source>
        <dbReference type="ARBA" id="ARBA00000077"/>
    </source>
</evidence>
<evidence type="ECO:0000256" key="15">
    <source>
        <dbReference type="PROSITE-ProRule" id="PRU01319"/>
    </source>
</evidence>
<evidence type="ECO:0000256" key="3">
    <source>
        <dbReference type="ARBA" id="ARBA00004065"/>
    </source>
</evidence>
<evidence type="ECO:0000259" key="17">
    <source>
        <dbReference type="PROSITE" id="PS51975"/>
    </source>
</evidence>
<evidence type="ECO:0000256" key="11">
    <source>
        <dbReference type="ARBA" id="ARBA00022759"/>
    </source>
</evidence>
<reference evidence="18 19" key="1">
    <citation type="submission" date="2022-01" db="EMBL/GenBank/DDBJ databases">
        <title>Dethiosulfovibrio faecalis sp. nov., a novel proteolytic, non-sulfur-reducing bacterium isolated from a marine aquaculture solid waste bioreactor.</title>
        <authorList>
            <person name="Grabowski S."/>
            <person name="Apolinario E."/>
            <person name="Schneider N."/>
            <person name="Marshall C.W."/>
            <person name="Sowers K.R."/>
        </authorList>
    </citation>
    <scope>NUCLEOTIDE SEQUENCE [LARGE SCALE GENOMIC DNA]</scope>
    <source>
        <strain evidence="18 19">DSM 12537</strain>
    </source>
</reference>
<gene>
    <name evidence="14" type="primary">rnhB</name>
    <name evidence="18" type="ORF">L2W38_01885</name>
</gene>
<sequence length="194" mass="21312">MTLSPVFAGVDEAGRGPMAGPVVAAAAILTEEQSERLVSAGLRDSKKMTPLRREKVFSLMGELGVIWAAQAASVERIDKINILRATLWAMRRSVERLPSRLFDGVLVDGDKEIPDLVWPQRVCPHGDDVYPQISAASVVAKVLRDRAMVALDRLYPDYGFASHKGYGTKAHRNALEAMGPSPIHRKSFHWRGPA</sequence>
<dbReference type="NCBIfam" id="NF000595">
    <property type="entry name" value="PRK00015.1-3"/>
    <property type="match status" value="1"/>
</dbReference>
<dbReference type="CDD" id="cd07182">
    <property type="entry name" value="RNase_HII_bacteria_HII_like"/>
    <property type="match status" value="1"/>
</dbReference>
<evidence type="ECO:0000256" key="14">
    <source>
        <dbReference type="HAMAP-Rule" id="MF_00052"/>
    </source>
</evidence>
<keyword evidence="8 14" id="KW-0963">Cytoplasm</keyword>
<dbReference type="PANTHER" id="PTHR10954">
    <property type="entry name" value="RIBONUCLEASE H2 SUBUNIT A"/>
    <property type="match status" value="1"/>
</dbReference>
<keyword evidence="11 14" id="KW-0255">Endonuclease</keyword>
<evidence type="ECO:0000256" key="2">
    <source>
        <dbReference type="ARBA" id="ARBA00001946"/>
    </source>
</evidence>
<protein>
    <recommendedName>
        <fullName evidence="7 14">Ribonuclease HII</fullName>
        <shortName evidence="14">RNase HII</shortName>
        <ecNumber evidence="6 14">3.1.26.4</ecNumber>
    </recommendedName>
</protein>
<evidence type="ECO:0000256" key="7">
    <source>
        <dbReference type="ARBA" id="ARBA00019179"/>
    </source>
</evidence>
<comment type="similarity">
    <text evidence="5 14 16">Belongs to the RNase HII family.</text>
</comment>
<dbReference type="Gene3D" id="3.30.420.10">
    <property type="entry name" value="Ribonuclease H-like superfamily/Ribonuclease H"/>
    <property type="match status" value="1"/>
</dbReference>
<comment type="subcellular location">
    <subcellularLocation>
        <location evidence="4 14">Cytoplasm</location>
    </subcellularLocation>
</comment>
<keyword evidence="19" id="KW-1185">Reference proteome</keyword>
<comment type="function">
    <text evidence="3 14 16">Endonuclease that specifically degrades the RNA of RNA-DNA hybrids.</text>
</comment>
<comment type="cofactor">
    <cofactor evidence="2">
        <name>Mg(2+)</name>
        <dbReference type="ChEBI" id="CHEBI:18420"/>
    </cofactor>
</comment>
<dbReference type="InterPro" id="IPR001352">
    <property type="entry name" value="RNase_HII/HIII"/>
</dbReference>
<feature type="binding site" evidence="14 15">
    <location>
        <position position="108"/>
    </location>
    <ligand>
        <name>a divalent metal cation</name>
        <dbReference type="ChEBI" id="CHEBI:60240"/>
    </ligand>
</feature>
<dbReference type="Proteomes" id="UP001200430">
    <property type="component" value="Unassembled WGS sequence"/>
</dbReference>
<dbReference type="RefSeq" id="WP_236098049.1">
    <property type="nucleotide sequence ID" value="NZ_JAKGUD010000002.1"/>
</dbReference>
<organism evidence="18 19">
    <name type="scientific">Dethiosulfovibrio marinus</name>
    <dbReference type="NCBI Taxonomy" id="133532"/>
    <lineage>
        <taxon>Bacteria</taxon>
        <taxon>Thermotogati</taxon>
        <taxon>Synergistota</taxon>
        <taxon>Synergistia</taxon>
        <taxon>Synergistales</taxon>
        <taxon>Dethiosulfovibrionaceae</taxon>
        <taxon>Dethiosulfovibrio</taxon>
    </lineage>
</organism>
<evidence type="ECO:0000313" key="18">
    <source>
        <dbReference type="EMBL" id="MCF4141568.1"/>
    </source>
</evidence>
<evidence type="ECO:0000256" key="13">
    <source>
        <dbReference type="ARBA" id="ARBA00023211"/>
    </source>
</evidence>
<evidence type="ECO:0000256" key="6">
    <source>
        <dbReference type="ARBA" id="ARBA00012180"/>
    </source>
</evidence>
<evidence type="ECO:0000256" key="16">
    <source>
        <dbReference type="RuleBase" id="RU003515"/>
    </source>
</evidence>
<evidence type="ECO:0000256" key="12">
    <source>
        <dbReference type="ARBA" id="ARBA00022801"/>
    </source>
</evidence>
<dbReference type="Pfam" id="PF01351">
    <property type="entry name" value="RNase_HII"/>
    <property type="match status" value="1"/>
</dbReference>
<comment type="caution">
    <text evidence="18">The sequence shown here is derived from an EMBL/GenBank/DDBJ whole genome shotgun (WGS) entry which is preliminary data.</text>
</comment>
<keyword evidence="9 14" id="KW-0540">Nuclease</keyword>
<dbReference type="InterPro" id="IPR024567">
    <property type="entry name" value="RNase_HII/HIII_dom"/>
</dbReference>
<dbReference type="InterPro" id="IPR022898">
    <property type="entry name" value="RNase_HII"/>
</dbReference>
<evidence type="ECO:0000256" key="10">
    <source>
        <dbReference type="ARBA" id="ARBA00022723"/>
    </source>
</evidence>
<keyword evidence="10 14" id="KW-0479">Metal-binding</keyword>
<evidence type="ECO:0000256" key="5">
    <source>
        <dbReference type="ARBA" id="ARBA00007383"/>
    </source>
</evidence>
<dbReference type="InterPro" id="IPR036397">
    <property type="entry name" value="RNaseH_sf"/>
</dbReference>
<accession>A0ABS9EK51</accession>
<dbReference type="GO" id="GO:0004523">
    <property type="term" value="F:RNA-DNA hybrid ribonuclease activity"/>
    <property type="evidence" value="ECO:0007669"/>
    <property type="project" value="UniProtKB-EC"/>
</dbReference>
<feature type="domain" description="RNase H type-2" evidence="17">
    <location>
        <begin position="5"/>
        <end position="194"/>
    </location>
</feature>
<evidence type="ECO:0000256" key="8">
    <source>
        <dbReference type="ARBA" id="ARBA00022490"/>
    </source>
</evidence>
<evidence type="ECO:0000256" key="4">
    <source>
        <dbReference type="ARBA" id="ARBA00004496"/>
    </source>
</evidence>
<feature type="binding site" evidence="14 15">
    <location>
        <position position="12"/>
    </location>
    <ligand>
        <name>a divalent metal cation</name>
        <dbReference type="ChEBI" id="CHEBI:60240"/>
    </ligand>
</feature>
<dbReference type="EMBL" id="JAKGUD010000002">
    <property type="protein sequence ID" value="MCF4141568.1"/>
    <property type="molecule type" value="Genomic_DNA"/>
</dbReference>
<dbReference type="PANTHER" id="PTHR10954:SF18">
    <property type="entry name" value="RIBONUCLEASE HII"/>
    <property type="match status" value="1"/>
</dbReference>
<proteinExistence type="inferred from homology"/>
<dbReference type="HAMAP" id="MF_00052_B">
    <property type="entry name" value="RNase_HII_B"/>
    <property type="match status" value="1"/>
</dbReference>
<name>A0ABS9EK51_9BACT</name>
<evidence type="ECO:0000256" key="9">
    <source>
        <dbReference type="ARBA" id="ARBA00022722"/>
    </source>
</evidence>
<feature type="binding site" evidence="14 15">
    <location>
        <position position="11"/>
    </location>
    <ligand>
        <name>a divalent metal cation</name>
        <dbReference type="ChEBI" id="CHEBI:60240"/>
    </ligand>
</feature>
<evidence type="ECO:0000313" key="19">
    <source>
        <dbReference type="Proteomes" id="UP001200430"/>
    </source>
</evidence>